<sequence length="609" mass="67783">MHHHLLQSLRLCATGGNPFHGKTLHALIIKIGLNQYGALPNTLISMYAKCGLIKHAVQLFDEMPQRDPVSWASILTAYNRANLPNRSIAIFPNMFTRDHLQPDNFVFASLLNSCAALNHLQIGRQVHAQFVLSEFSFDEVTKSSLVDMYAKCGSVDIARTVFDTICSPNSVSWTAMINGYARVGRKSEAVKLLKDMKVQNLFSWTALISGLIQSGHFVSAFDLFIEMQKEGVKIVDPFILSSVIGASATFAALELGKQVHCLVLKLGFESSLYVCNALVDMYAKGSDITAAKTAFWYTGNKDVVSWTSIIVGLAQHGKAKEALSLYNDMICTGLKPNEVTFVGLIYACSHVGLVKTGRDLFKSMVDDYGLKPNLQHYTCLLDLYSRSGYLDEAENLLNTMPFEIDEAVWASLLSACKRFGKTQMGIRVANRLIGLGVKDPSSYILLCNAYAGASMWENAAKVRKLMSAFDVKKEPGYSCVHLGKESEVFYAGERGHPMKNEMLVLLKDLDEKMRKRGYVPDVSFVLHDMGKQEKEDQLFWHSERLAVAYGLLKGVPGSVIRVVKNLRVCGDCHTVLKFICSIVGREIVVRDASRFHHFKDGRCSCSDFW</sequence>
<dbReference type="Proteomes" id="UP001056120">
    <property type="component" value="Linkage Group LG28"/>
</dbReference>
<comment type="caution">
    <text evidence="1">The sequence shown here is derived from an EMBL/GenBank/DDBJ whole genome shotgun (WGS) entry which is preliminary data.</text>
</comment>
<reference evidence="1 2" key="2">
    <citation type="journal article" date="2022" name="Mol. Ecol. Resour.">
        <title>The genomes of chicory, endive, great burdock and yacon provide insights into Asteraceae paleo-polyploidization history and plant inulin production.</title>
        <authorList>
            <person name="Fan W."/>
            <person name="Wang S."/>
            <person name="Wang H."/>
            <person name="Wang A."/>
            <person name="Jiang F."/>
            <person name="Liu H."/>
            <person name="Zhao H."/>
            <person name="Xu D."/>
            <person name="Zhang Y."/>
        </authorList>
    </citation>
    <scope>NUCLEOTIDE SEQUENCE [LARGE SCALE GENOMIC DNA]</scope>
    <source>
        <strain evidence="2">cv. Yunnan</strain>
        <tissue evidence="1">Leaves</tissue>
    </source>
</reference>
<accession>A0ACB8YER1</accession>
<evidence type="ECO:0000313" key="2">
    <source>
        <dbReference type="Proteomes" id="UP001056120"/>
    </source>
</evidence>
<proteinExistence type="predicted"/>
<evidence type="ECO:0000313" key="1">
    <source>
        <dbReference type="EMBL" id="KAI3683404.1"/>
    </source>
</evidence>
<protein>
    <submittedName>
        <fullName evidence="1">Uncharacterized protein</fullName>
    </submittedName>
</protein>
<dbReference type="EMBL" id="CM042045">
    <property type="protein sequence ID" value="KAI3683404.1"/>
    <property type="molecule type" value="Genomic_DNA"/>
</dbReference>
<reference evidence="2" key="1">
    <citation type="journal article" date="2022" name="Mol. Ecol. Resour.">
        <title>The genomes of chicory, endive, great burdock and yacon provide insights into Asteraceae palaeo-polyploidization history and plant inulin production.</title>
        <authorList>
            <person name="Fan W."/>
            <person name="Wang S."/>
            <person name="Wang H."/>
            <person name="Wang A."/>
            <person name="Jiang F."/>
            <person name="Liu H."/>
            <person name="Zhao H."/>
            <person name="Xu D."/>
            <person name="Zhang Y."/>
        </authorList>
    </citation>
    <scope>NUCLEOTIDE SEQUENCE [LARGE SCALE GENOMIC DNA]</scope>
    <source>
        <strain evidence="2">cv. Yunnan</strain>
    </source>
</reference>
<organism evidence="1 2">
    <name type="scientific">Smallanthus sonchifolius</name>
    <dbReference type="NCBI Taxonomy" id="185202"/>
    <lineage>
        <taxon>Eukaryota</taxon>
        <taxon>Viridiplantae</taxon>
        <taxon>Streptophyta</taxon>
        <taxon>Embryophyta</taxon>
        <taxon>Tracheophyta</taxon>
        <taxon>Spermatophyta</taxon>
        <taxon>Magnoliopsida</taxon>
        <taxon>eudicotyledons</taxon>
        <taxon>Gunneridae</taxon>
        <taxon>Pentapetalae</taxon>
        <taxon>asterids</taxon>
        <taxon>campanulids</taxon>
        <taxon>Asterales</taxon>
        <taxon>Asteraceae</taxon>
        <taxon>Asteroideae</taxon>
        <taxon>Heliantheae alliance</taxon>
        <taxon>Millerieae</taxon>
        <taxon>Smallanthus</taxon>
    </lineage>
</organism>
<keyword evidence="2" id="KW-1185">Reference proteome</keyword>
<gene>
    <name evidence="1" type="ORF">L1987_83907</name>
</gene>
<name>A0ACB8YER1_9ASTR</name>